<dbReference type="SUPFAM" id="SSF52058">
    <property type="entry name" value="L domain-like"/>
    <property type="match status" value="1"/>
</dbReference>
<dbReference type="GO" id="GO:0006952">
    <property type="term" value="P:defense response"/>
    <property type="evidence" value="ECO:0007669"/>
    <property type="project" value="UniProtKB-KW"/>
</dbReference>
<evidence type="ECO:0000256" key="1">
    <source>
        <dbReference type="ARBA" id="ARBA00022821"/>
    </source>
</evidence>
<dbReference type="Proteomes" id="UP001457282">
    <property type="component" value="Unassembled WGS sequence"/>
</dbReference>
<organism evidence="2 3">
    <name type="scientific">Rubus argutus</name>
    <name type="common">Southern blackberry</name>
    <dbReference type="NCBI Taxonomy" id="59490"/>
    <lineage>
        <taxon>Eukaryota</taxon>
        <taxon>Viridiplantae</taxon>
        <taxon>Streptophyta</taxon>
        <taxon>Embryophyta</taxon>
        <taxon>Tracheophyta</taxon>
        <taxon>Spermatophyta</taxon>
        <taxon>Magnoliopsida</taxon>
        <taxon>eudicotyledons</taxon>
        <taxon>Gunneridae</taxon>
        <taxon>Pentapetalae</taxon>
        <taxon>rosids</taxon>
        <taxon>fabids</taxon>
        <taxon>Rosales</taxon>
        <taxon>Rosaceae</taxon>
        <taxon>Rosoideae</taxon>
        <taxon>Rosoideae incertae sedis</taxon>
        <taxon>Rubus</taxon>
    </lineage>
</organism>
<keyword evidence="3" id="KW-1185">Reference proteome</keyword>
<comment type="caution">
    <text evidence="2">The sequence shown here is derived from an EMBL/GenBank/DDBJ whole genome shotgun (WGS) entry which is preliminary data.</text>
</comment>
<sequence length="276" mass="30563">MDGSMIASILLLANNGGHSLELIQITQGMESLRKVKITNCGGLSIPPSGLQFCTSLQVLTVSDCPLLTSIPITQGMPSLRELEIACAGLSSLPTGLRFCTSLEILRIRGGCFSTLPSISFTRVLRILIIMDCLIMDLTKLLQLEICAFHHLCEVMLRFKKSKKRLGGKQNDVSVVASSTGTSVSVQAEAVDSVLNVGTQEEAAPTEILSQKVSDTTASRKRSWVWEHFEEYTHKEVVKVKGQEDVVKETRRAKFMLLLWKLWMQAGRFHFRKIPSP</sequence>
<dbReference type="Gene3D" id="3.80.10.10">
    <property type="entry name" value="Ribonuclease Inhibitor"/>
    <property type="match status" value="1"/>
</dbReference>
<gene>
    <name evidence="2" type="ORF">M0R45_020369</name>
</gene>
<dbReference type="InterPro" id="IPR032675">
    <property type="entry name" value="LRR_dom_sf"/>
</dbReference>
<dbReference type="PANTHER" id="PTHR36766">
    <property type="entry name" value="PLANT BROAD-SPECTRUM MILDEW RESISTANCE PROTEIN RPW8"/>
    <property type="match status" value="1"/>
</dbReference>
<dbReference type="PANTHER" id="PTHR36766:SF70">
    <property type="entry name" value="DISEASE RESISTANCE PROTEIN RGA4"/>
    <property type="match status" value="1"/>
</dbReference>
<dbReference type="EMBL" id="JBEDUW010000004">
    <property type="protein sequence ID" value="KAK9933164.1"/>
    <property type="molecule type" value="Genomic_DNA"/>
</dbReference>
<name>A0AAW1XAJ8_RUBAR</name>
<accession>A0AAW1XAJ8</accession>
<proteinExistence type="predicted"/>
<protein>
    <submittedName>
        <fullName evidence="2">Uncharacterized protein</fullName>
    </submittedName>
</protein>
<dbReference type="AlphaFoldDB" id="A0AAW1XAJ8"/>
<evidence type="ECO:0000313" key="3">
    <source>
        <dbReference type="Proteomes" id="UP001457282"/>
    </source>
</evidence>
<keyword evidence="1" id="KW-0611">Plant defense</keyword>
<reference evidence="2 3" key="1">
    <citation type="journal article" date="2023" name="G3 (Bethesda)">
        <title>A chromosome-length genome assembly and annotation of blackberry (Rubus argutus, cv. 'Hillquist').</title>
        <authorList>
            <person name="Bruna T."/>
            <person name="Aryal R."/>
            <person name="Dudchenko O."/>
            <person name="Sargent D.J."/>
            <person name="Mead D."/>
            <person name="Buti M."/>
            <person name="Cavallini A."/>
            <person name="Hytonen T."/>
            <person name="Andres J."/>
            <person name="Pham M."/>
            <person name="Weisz D."/>
            <person name="Mascagni F."/>
            <person name="Usai G."/>
            <person name="Natali L."/>
            <person name="Bassil N."/>
            <person name="Fernandez G.E."/>
            <person name="Lomsadze A."/>
            <person name="Armour M."/>
            <person name="Olukolu B."/>
            <person name="Poorten T."/>
            <person name="Britton C."/>
            <person name="Davik J."/>
            <person name="Ashrafi H."/>
            <person name="Aiden E.L."/>
            <person name="Borodovsky M."/>
            <person name="Worthington M."/>
        </authorList>
    </citation>
    <scope>NUCLEOTIDE SEQUENCE [LARGE SCALE GENOMIC DNA]</scope>
    <source>
        <strain evidence="2">PI 553951</strain>
    </source>
</reference>
<evidence type="ECO:0000313" key="2">
    <source>
        <dbReference type="EMBL" id="KAK9933164.1"/>
    </source>
</evidence>